<comment type="caution">
    <text evidence="3">The sequence shown here is derived from an EMBL/GenBank/DDBJ whole genome shotgun (WGS) entry which is preliminary data.</text>
</comment>
<dbReference type="InterPro" id="IPR035901">
    <property type="entry name" value="GIY-YIG_endonuc_sf"/>
</dbReference>
<dbReference type="InterPro" id="IPR000305">
    <property type="entry name" value="GIY-YIG_endonuc"/>
</dbReference>
<keyword evidence="3" id="KW-0540">Nuclease</keyword>
<sequence>MCYVYILKCSDNTLYTGWTVDIEKRLATHSSGKGAKYTRCRLPVTLVYFEKHPDKISAQKREYAIKQLSRTEKLKLINS</sequence>
<dbReference type="Gene3D" id="3.40.1440.10">
    <property type="entry name" value="GIY-YIG endonuclease"/>
    <property type="match status" value="1"/>
</dbReference>
<dbReference type="EMBL" id="PTIS01000003">
    <property type="protein sequence ID" value="PPK49031.1"/>
    <property type="molecule type" value="Genomic_DNA"/>
</dbReference>
<evidence type="ECO:0000313" key="3">
    <source>
        <dbReference type="EMBL" id="PPK49031.1"/>
    </source>
</evidence>
<dbReference type="PANTHER" id="PTHR34477:SF1">
    <property type="entry name" value="UPF0213 PROTEIN YHBQ"/>
    <property type="match status" value="1"/>
</dbReference>
<dbReference type="InterPro" id="IPR050190">
    <property type="entry name" value="UPF0213_domain"/>
</dbReference>
<dbReference type="PANTHER" id="PTHR34477">
    <property type="entry name" value="UPF0213 PROTEIN YHBQ"/>
    <property type="match status" value="1"/>
</dbReference>
<evidence type="ECO:0000313" key="4">
    <source>
        <dbReference type="Proteomes" id="UP000239863"/>
    </source>
</evidence>
<organism evidence="3 4">
    <name type="scientific">Clostridium algidicarnis DSM 15099</name>
    <dbReference type="NCBI Taxonomy" id="1121295"/>
    <lineage>
        <taxon>Bacteria</taxon>
        <taxon>Bacillati</taxon>
        <taxon>Bacillota</taxon>
        <taxon>Clostridia</taxon>
        <taxon>Eubacteriales</taxon>
        <taxon>Clostridiaceae</taxon>
        <taxon>Clostridium</taxon>
    </lineage>
</organism>
<evidence type="ECO:0000259" key="2">
    <source>
        <dbReference type="PROSITE" id="PS50164"/>
    </source>
</evidence>
<gene>
    <name evidence="3" type="ORF">BD821_103160</name>
</gene>
<reference evidence="3 4" key="1">
    <citation type="submission" date="2018-02" db="EMBL/GenBank/DDBJ databases">
        <title>Genomic Encyclopedia of Archaeal and Bacterial Type Strains, Phase II (KMG-II): from individual species to whole genera.</title>
        <authorList>
            <person name="Goeker M."/>
        </authorList>
    </citation>
    <scope>NUCLEOTIDE SEQUENCE [LARGE SCALE GENOMIC DNA]</scope>
    <source>
        <strain evidence="3 4">DSM 15099</strain>
    </source>
</reference>
<comment type="similarity">
    <text evidence="1">Belongs to the UPF0213 family.</text>
</comment>
<dbReference type="Pfam" id="PF01541">
    <property type="entry name" value="GIY-YIG"/>
    <property type="match status" value="1"/>
</dbReference>
<dbReference type="OrthoDB" id="9807770at2"/>
<accession>A0A2S6FZM1</accession>
<dbReference type="CDD" id="cd10456">
    <property type="entry name" value="GIY-YIG_UPF0213"/>
    <property type="match status" value="1"/>
</dbReference>
<protein>
    <submittedName>
        <fullName evidence="3">Putative endonuclease</fullName>
    </submittedName>
</protein>
<dbReference type="PROSITE" id="PS50164">
    <property type="entry name" value="GIY_YIG"/>
    <property type="match status" value="1"/>
</dbReference>
<keyword evidence="3" id="KW-0255">Endonuclease</keyword>
<dbReference type="Proteomes" id="UP000239863">
    <property type="component" value="Unassembled WGS sequence"/>
</dbReference>
<proteinExistence type="inferred from homology"/>
<name>A0A2S6FZM1_9CLOT</name>
<dbReference type="RefSeq" id="WP_104409439.1">
    <property type="nucleotide sequence ID" value="NZ_PTIS01000003.1"/>
</dbReference>
<keyword evidence="3" id="KW-0378">Hydrolase</keyword>
<evidence type="ECO:0000256" key="1">
    <source>
        <dbReference type="ARBA" id="ARBA00007435"/>
    </source>
</evidence>
<dbReference type="SUPFAM" id="SSF82771">
    <property type="entry name" value="GIY-YIG endonuclease"/>
    <property type="match status" value="1"/>
</dbReference>
<dbReference type="AlphaFoldDB" id="A0A2S6FZM1"/>
<dbReference type="GO" id="GO:0004519">
    <property type="term" value="F:endonuclease activity"/>
    <property type="evidence" value="ECO:0007669"/>
    <property type="project" value="UniProtKB-KW"/>
</dbReference>
<feature type="domain" description="GIY-YIG" evidence="2">
    <location>
        <begin position="1"/>
        <end position="75"/>
    </location>
</feature>